<feature type="transmembrane region" description="Helical" evidence="1">
    <location>
        <begin position="140"/>
        <end position="163"/>
    </location>
</feature>
<comment type="caution">
    <text evidence="2">The sequence shown here is derived from an EMBL/GenBank/DDBJ whole genome shotgun (WGS) entry which is preliminary data.</text>
</comment>
<dbReference type="EMBL" id="JAAIYO010000001">
    <property type="protein sequence ID" value="MBE4746881.1"/>
    <property type="molecule type" value="Genomic_DNA"/>
</dbReference>
<proteinExistence type="predicted"/>
<reference evidence="2 3" key="1">
    <citation type="submission" date="2020-02" db="EMBL/GenBank/DDBJ databases">
        <authorList>
            <person name="Babadi Z.K."/>
            <person name="Risdian C."/>
            <person name="Ebrahimipour G.H."/>
            <person name="Wink J."/>
        </authorList>
    </citation>
    <scope>NUCLEOTIDE SEQUENCE [LARGE SCALE GENOMIC DNA]</scope>
    <source>
        <strain evidence="2 3">ZKHCc1 1396</strain>
    </source>
</reference>
<organism evidence="2 3">
    <name type="scientific">Corallococcus soli</name>
    <dbReference type="NCBI Taxonomy" id="2710757"/>
    <lineage>
        <taxon>Bacteria</taxon>
        <taxon>Pseudomonadati</taxon>
        <taxon>Myxococcota</taxon>
        <taxon>Myxococcia</taxon>
        <taxon>Myxococcales</taxon>
        <taxon>Cystobacterineae</taxon>
        <taxon>Myxococcaceae</taxon>
        <taxon>Corallococcus</taxon>
    </lineage>
</organism>
<feature type="transmembrane region" description="Helical" evidence="1">
    <location>
        <begin position="62"/>
        <end position="79"/>
    </location>
</feature>
<keyword evidence="1" id="KW-0472">Membrane</keyword>
<feature type="transmembrane region" description="Helical" evidence="1">
    <location>
        <begin position="99"/>
        <end position="119"/>
    </location>
</feature>
<keyword evidence="3" id="KW-1185">Reference proteome</keyword>
<keyword evidence="1" id="KW-0812">Transmembrane</keyword>
<evidence type="ECO:0008006" key="4">
    <source>
        <dbReference type="Google" id="ProtNLM"/>
    </source>
</evidence>
<dbReference type="Proteomes" id="UP001516472">
    <property type="component" value="Unassembled WGS sequence"/>
</dbReference>
<keyword evidence="1" id="KW-1133">Transmembrane helix</keyword>
<gene>
    <name evidence="2" type="ORF">G4177_01675</name>
</gene>
<dbReference type="RefSeq" id="WP_193346297.1">
    <property type="nucleotide sequence ID" value="NZ_JAAIYO010000001.1"/>
</dbReference>
<name>A0ABR9PG40_9BACT</name>
<evidence type="ECO:0000313" key="2">
    <source>
        <dbReference type="EMBL" id="MBE4746881.1"/>
    </source>
</evidence>
<protein>
    <recommendedName>
        <fullName evidence="4">B box-type domain-containing protein</fullName>
    </recommendedName>
</protein>
<sequence>MAPAPVLLPDARCGQHPDVTAVTLCARCGGFLCGACTEVLEEAAYCEPCGERRWRDTRPSRAVQATLAANVLGLLFLSAPVTQLSWTTQPGRMSGVSATLLQLGVSLAAGVGGTALATWKLRHPAEPGVFLRGGGLTLGLRIVAALNLLGVALWAALAAFLLFV</sequence>
<evidence type="ECO:0000313" key="3">
    <source>
        <dbReference type="Proteomes" id="UP001516472"/>
    </source>
</evidence>
<evidence type="ECO:0000256" key="1">
    <source>
        <dbReference type="SAM" id="Phobius"/>
    </source>
</evidence>
<accession>A0ABR9PG40</accession>